<keyword evidence="3 4" id="KW-0067">ATP-binding</keyword>
<dbReference type="PANTHER" id="PTHR24055">
    <property type="entry name" value="MITOGEN-ACTIVATED PROTEIN KINASE"/>
    <property type="match status" value="1"/>
</dbReference>
<feature type="binding site" evidence="4">
    <location>
        <position position="55"/>
    </location>
    <ligand>
        <name>ATP</name>
        <dbReference type="ChEBI" id="CHEBI:30616"/>
    </ligand>
</feature>
<dbReference type="PROSITE" id="PS00108">
    <property type="entry name" value="PROTEIN_KINASE_ST"/>
    <property type="match status" value="1"/>
</dbReference>
<name>A0ABQ8LTP5_LABRO</name>
<evidence type="ECO:0000313" key="7">
    <source>
        <dbReference type="EMBL" id="KAI2654023.1"/>
    </source>
</evidence>
<feature type="domain" description="Protein kinase" evidence="6">
    <location>
        <begin position="26"/>
        <end position="327"/>
    </location>
</feature>
<feature type="compositionally biased region" description="Basic and acidic residues" evidence="5">
    <location>
        <begin position="586"/>
        <end position="598"/>
    </location>
</feature>
<proteinExistence type="predicted"/>
<comment type="caution">
    <text evidence="7">The sequence shown here is derived from an EMBL/GenBank/DDBJ whole genome shotgun (WGS) entry which is preliminary data.</text>
</comment>
<dbReference type="GO" id="GO:0016301">
    <property type="term" value="F:kinase activity"/>
    <property type="evidence" value="ECO:0007669"/>
    <property type="project" value="UniProtKB-KW"/>
</dbReference>
<dbReference type="InterPro" id="IPR017441">
    <property type="entry name" value="Protein_kinase_ATP_BS"/>
</dbReference>
<protein>
    <submittedName>
        <fullName evidence="7">MAPK/MAK/MRK overlapping kinase</fullName>
    </submittedName>
</protein>
<gene>
    <name evidence="7" type="ORF">H4Q32_010629</name>
</gene>
<evidence type="ECO:0000256" key="4">
    <source>
        <dbReference type="PROSITE-ProRule" id="PRU10141"/>
    </source>
</evidence>
<dbReference type="CDD" id="cd07831">
    <property type="entry name" value="STKc_MOK"/>
    <property type="match status" value="1"/>
</dbReference>
<dbReference type="InterPro" id="IPR008271">
    <property type="entry name" value="Ser/Thr_kinase_AS"/>
</dbReference>
<evidence type="ECO:0000256" key="5">
    <source>
        <dbReference type="SAM" id="MobiDB-lite"/>
    </source>
</evidence>
<dbReference type="InterPro" id="IPR000719">
    <property type="entry name" value="Prot_kinase_dom"/>
</dbReference>
<organism evidence="7 8">
    <name type="scientific">Labeo rohita</name>
    <name type="common">Indian major carp</name>
    <name type="synonym">Cyprinus rohita</name>
    <dbReference type="NCBI Taxonomy" id="84645"/>
    <lineage>
        <taxon>Eukaryota</taxon>
        <taxon>Metazoa</taxon>
        <taxon>Chordata</taxon>
        <taxon>Craniata</taxon>
        <taxon>Vertebrata</taxon>
        <taxon>Euteleostomi</taxon>
        <taxon>Actinopterygii</taxon>
        <taxon>Neopterygii</taxon>
        <taxon>Teleostei</taxon>
        <taxon>Ostariophysi</taxon>
        <taxon>Cypriniformes</taxon>
        <taxon>Cyprinidae</taxon>
        <taxon>Labeoninae</taxon>
        <taxon>Labeonini</taxon>
        <taxon>Labeo</taxon>
    </lineage>
</organism>
<keyword evidence="2 4" id="KW-0547">Nucleotide-binding</keyword>
<reference evidence="7 8" key="1">
    <citation type="submission" date="2022-01" db="EMBL/GenBank/DDBJ databases">
        <title>A high-quality chromosome-level genome assembly of rohu carp, Labeo rohita.</title>
        <authorList>
            <person name="Arick M.A. II"/>
            <person name="Hsu C.-Y."/>
            <person name="Magbanua Z."/>
            <person name="Pechanova O."/>
            <person name="Grover C."/>
            <person name="Miller E."/>
            <person name="Thrash A."/>
            <person name="Ezzel L."/>
            <person name="Alam S."/>
            <person name="Benzie J."/>
            <person name="Hamilton M."/>
            <person name="Karsi A."/>
            <person name="Lawrence M.L."/>
            <person name="Peterson D.G."/>
        </authorList>
    </citation>
    <scope>NUCLEOTIDE SEQUENCE [LARGE SCALE GENOMIC DNA]</scope>
    <source>
        <strain evidence="8">BAU-BD-2019</strain>
        <tissue evidence="7">Blood</tissue>
    </source>
</reference>
<dbReference type="InterPro" id="IPR011009">
    <property type="entry name" value="Kinase-like_dom_sf"/>
</dbReference>
<keyword evidence="7" id="KW-0418">Kinase</keyword>
<dbReference type="Gene3D" id="3.30.200.20">
    <property type="entry name" value="Phosphorylase Kinase, domain 1"/>
    <property type="match status" value="1"/>
</dbReference>
<dbReference type="Proteomes" id="UP000830375">
    <property type="component" value="Unassembled WGS sequence"/>
</dbReference>
<evidence type="ECO:0000256" key="2">
    <source>
        <dbReference type="ARBA" id="ARBA00022741"/>
    </source>
</evidence>
<dbReference type="InterPro" id="IPR050117">
    <property type="entry name" value="MAPK"/>
</dbReference>
<dbReference type="SMART" id="SM00220">
    <property type="entry name" value="S_TKc"/>
    <property type="match status" value="1"/>
</dbReference>
<dbReference type="PROSITE" id="PS00107">
    <property type="entry name" value="PROTEIN_KINASE_ATP"/>
    <property type="match status" value="1"/>
</dbReference>
<evidence type="ECO:0000259" key="6">
    <source>
        <dbReference type="PROSITE" id="PS50011"/>
    </source>
</evidence>
<keyword evidence="7" id="KW-0808">Transferase</keyword>
<dbReference type="PROSITE" id="PS50011">
    <property type="entry name" value="PROTEIN_KINASE_DOM"/>
    <property type="match status" value="1"/>
</dbReference>
<feature type="region of interest" description="Disordered" evidence="5">
    <location>
        <begin position="585"/>
        <end position="650"/>
    </location>
</feature>
<dbReference type="Gene3D" id="1.10.510.10">
    <property type="entry name" value="Transferase(Phosphotransferase) domain 1"/>
    <property type="match status" value="1"/>
</dbReference>
<keyword evidence="8" id="KW-1185">Reference proteome</keyword>
<dbReference type="SUPFAM" id="SSF56112">
    <property type="entry name" value="Protein kinase-like (PK-like)"/>
    <property type="match status" value="1"/>
</dbReference>
<comment type="cofactor">
    <cofactor evidence="1">
        <name>Mg(2+)</name>
        <dbReference type="ChEBI" id="CHEBI:18420"/>
    </cofactor>
</comment>
<evidence type="ECO:0000256" key="3">
    <source>
        <dbReference type="ARBA" id="ARBA00022840"/>
    </source>
</evidence>
<sequence length="650" mass="73378">MNSKTLSLFPDVVRVSCFSTRCAVDYRVIKKIGEGTFSEVMKVQSLKDGKYYACKTMKQTIESVDQAHSLREVQAMKRLSPHPNILQLHELTLVYSEKDTGTLSLICELMEMNIYELIKGRQCPLAESKVKHYMYQLCRSLDHMHSLIVSDLTDLYLFVLNRSHGIFHRDVKPENILIKNDVLKLADFGSCRSIYSKPPHTEYISTRWYRAPECLLTDGHYSQKMDLWSAGCVFFEILSLSPLFPGRNELDQVNKIHDVLGTPDNTLLQKFKQSRAMRFDFPPRKGCGISQLIPHCSAAALSLLHQMLTYDPDERIGARAALQHPCFRELRYKRCHVQTETEALEHAAFTSAENRLYKLVIGRSHSVSPDSLAFRINRQWLRQPMAERKAASLRKAIGAVEGESSGIPASVDQLWRIARQGRRQHLKHAGDPLGRRNASHFPLELPKLNVVVPTPKIPYPVSTFPALTVSHRGSLPAISKKCHSRLTKGVLSVICHLNLFCSDLKSPKKSHTISRATTCLRWSAIQTSTDARRPAADAAEPEDEHLRRRVFGSCTLTRGSQLWPSRSTFQQSLDHHSAQTRRANLYKRDASHGRDSKRNQRNPVAAVQPFHGRTDSARSLRTRASGTTEEPKGKGEEENQCVLSGDAGAA</sequence>
<evidence type="ECO:0000256" key="1">
    <source>
        <dbReference type="ARBA" id="ARBA00001946"/>
    </source>
</evidence>
<dbReference type="Pfam" id="PF00069">
    <property type="entry name" value="Pkinase"/>
    <property type="match status" value="1"/>
</dbReference>
<accession>A0ABQ8LTP5</accession>
<dbReference type="EMBL" id="JACTAM010000017">
    <property type="protein sequence ID" value="KAI2654023.1"/>
    <property type="molecule type" value="Genomic_DNA"/>
</dbReference>
<evidence type="ECO:0000313" key="8">
    <source>
        <dbReference type="Proteomes" id="UP000830375"/>
    </source>
</evidence>